<dbReference type="GO" id="GO:0004427">
    <property type="term" value="F:inorganic diphosphate phosphatase activity"/>
    <property type="evidence" value="ECO:0007669"/>
    <property type="project" value="UniProtKB-EC"/>
</dbReference>
<evidence type="ECO:0000313" key="7">
    <source>
        <dbReference type="EMBL" id="KAK9670955.1"/>
    </source>
</evidence>
<dbReference type="PROSITE" id="PS00387">
    <property type="entry name" value="PPASE"/>
    <property type="match status" value="1"/>
</dbReference>
<dbReference type="InterPro" id="IPR008162">
    <property type="entry name" value="Pyrophosphatase"/>
</dbReference>
<dbReference type="SUPFAM" id="SSF50324">
    <property type="entry name" value="Inorganic pyrophosphatase"/>
    <property type="match status" value="1"/>
</dbReference>
<dbReference type="EMBL" id="JASPKY010001916">
    <property type="protein sequence ID" value="KAK9670955.1"/>
    <property type="molecule type" value="Genomic_DNA"/>
</dbReference>
<evidence type="ECO:0000256" key="1">
    <source>
        <dbReference type="ARBA" id="ARBA00001946"/>
    </source>
</evidence>
<evidence type="ECO:0000313" key="8">
    <source>
        <dbReference type="Proteomes" id="UP001458880"/>
    </source>
</evidence>
<dbReference type="PANTHER" id="PTHR10286">
    <property type="entry name" value="INORGANIC PYROPHOSPHATASE"/>
    <property type="match status" value="1"/>
</dbReference>
<keyword evidence="6" id="KW-0460">Magnesium</keyword>
<evidence type="ECO:0000256" key="5">
    <source>
        <dbReference type="ARBA" id="ARBA00022801"/>
    </source>
</evidence>
<keyword evidence="4" id="KW-0479">Metal-binding</keyword>
<evidence type="ECO:0000256" key="3">
    <source>
        <dbReference type="ARBA" id="ARBA00012146"/>
    </source>
</evidence>
<dbReference type="Proteomes" id="UP001458880">
    <property type="component" value="Unassembled WGS sequence"/>
</dbReference>
<name>A0AAW1H5Y1_POPJA</name>
<evidence type="ECO:0000256" key="2">
    <source>
        <dbReference type="ARBA" id="ARBA00006220"/>
    </source>
</evidence>
<evidence type="ECO:0000256" key="6">
    <source>
        <dbReference type="ARBA" id="ARBA00022842"/>
    </source>
</evidence>
<gene>
    <name evidence="7" type="ORF">QE152_g41081</name>
</gene>
<keyword evidence="5" id="KW-0378">Hydrolase</keyword>
<comment type="caution">
    <text evidence="7">The sequence shown here is derived from an EMBL/GenBank/DDBJ whole genome shotgun (WGS) entry which is preliminary data.</text>
</comment>
<comment type="similarity">
    <text evidence="2">Belongs to the PPase family.</text>
</comment>
<reference evidence="7 8" key="1">
    <citation type="journal article" date="2024" name="BMC Genomics">
        <title>De novo assembly and annotation of Popillia japonica's genome with initial clues to its potential as an invasive pest.</title>
        <authorList>
            <person name="Cucini C."/>
            <person name="Boschi S."/>
            <person name="Funari R."/>
            <person name="Cardaioli E."/>
            <person name="Iannotti N."/>
            <person name="Marturano G."/>
            <person name="Paoli F."/>
            <person name="Bruttini M."/>
            <person name="Carapelli A."/>
            <person name="Frati F."/>
            <person name="Nardi F."/>
        </authorList>
    </citation>
    <scope>NUCLEOTIDE SEQUENCE [LARGE SCALE GENOMIC DNA]</scope>
    <source>
        <strain evidence="7">DMR45628</strain>
    </source>
</reference>
<evidence type="ECO:0000256" key="4">
    <source>
        <dbReference type="ARBA" id="ARBA00022723"/>
    </source>
</evidence>
<dbReference type="Pfam" id="PF00719">
    <property type="entry name" value="Pyrophosphatase"/>
    <property type="match status" value="1"/>
</dbReference>
<dbReference type="GO" id="GO:0000287">
    <property type="term" value="F:magnesium ion binding"/>
    <property type="evidence" value="ECO:0007669"/>
    <property type="project" value="InterPro"/>
</dbReference>
<keyword evidence="8" id="KW-1185">Reference proteome</keyword>
<organism evidence="7 8">
    <name type="scientific">Popillia japonica</name>
    <name type="common">Japanese beetle</name>
    <dbReference type="NCBI Taxonomy" id="7064"/>
    <lineage>
        <taxon>Eukaryota</taxon>
        <taxon>Metazoa</taxon>
        <taxon>Ecdysozoa</taxon>
        <taxon>Arthropoda</taxon>
        <taxon>Hexapoda</taxon>
        <taxon>Insecta</taxon>
        <taxon>Pterygota</taxon>
        <taxon>Neoptera</taxon>
        <taxon>Endopterygota</taxon>
        <taxon>Coleoptera</taxon>
        <taxon>Polyphaga</taxon>
        <taxon>Scarabaeiformia</taxon>
        <taxon>Scarabaeidae</taxon>
        <taxon>Rutelinae</taxon>
        <taxon>Popillia</taxon>
    </lineage>
</organism>
<protein>
    <recommendedName>
        <fullName evidence="3">inorganic diphosphatase</fullName>
        <ecNumber evidence="3">3.6.1.1</ecNumber>
    </recommendedName>
</protein>
<comment type="cofactor">
    <cofactor evidence="1">
        <name>Mg(2+)</name>
        <dbReference type="ChEBI" id="CHEBI:18420"/>
    </cofactor>
</comment>
<dbReference type="NCBIfam" id="NF001886">
    <property type="entry name" value="PRK00642.1"/>
    <property type="match status" value="1"/>
</dbReference>
<dbReference type="InterPro" id="IPR036649">
    <property type="entry name" value="Pyrophosphatase_sf"/>
</dbReference>
<accession>A0AAW1H5Y1</accession>
<dbReference type="GO" id="GO:0005737">
    <property type="term" value="C:cytoplasm"/>
    <property type="evidence" value="ECO:0007669"/>
    <property type="project" value="InterPro"/>
</dbReference>
<sequence length="209" mass="23619">MKKYRSHPWHGINIGNKAPYIVISFIEIVSTDTVKYEIDKETGYLSIDRPQKYSNVLPALYGFIPKTYCADKVAELTNIQLNTGKVKGDGDPLDICVLTEKDITHGDIIVRARPIGGFRLLDHNMADDKIIAVLEGDAIYNSYQDINDVPTAIIDRLKHYFTTYKDLPGEKTPRCKLIDIYGAEVAREVISRSIEDYEVMLKNAHEGLV</sequence>
<dbReference type="GO" id="GO:0006796">
    <property type="term" value="P:phosphate-containing compound metabolic process"/>
    <property type="evidence" value="ECO:0007669"/>
    <property type="project" value="InterPro"/>
</dbReference>
<dbReference type="Gene3D" id="3.90.80.10">
    <property type="entry name" value="Inorganic pyrophosphatase"/>
    <property type="match status" value="1"/>
</dbReference>
<proteinExistence type="inferred from homology"/>
<dbReference type="EC" id="3.6.1.1" evidence="3"/>
<dbReference type="AlphaFoldDB" id="A0AAW1H5Y1"/>